<dbReference type="GO" id="GO:0051213">
    <property type="term" value="F:dioxygenase activity"/>
    <property type="evidence" value="ECO:0007669"/>
    <property type="project" value="UniProtKB-KW"/>
</dbReference>
<feature type="domain" description="Xylose isomerase-like TIM barrel" evidence="1">
    <location>
        <begin position="24"/>
        <end position="264"/>
    </location>
</feature>
<evidence type="ECO:0000259" key="1">
    <source>
        <dbReference type="Pfam" id="PF01261"/>
    </source>
</evidence>
<dbReference type="PANTHER" id="PTHR12110">
    <property type="entry name" value="HYDROXYPYRUVATE ISOMERASE"/>
    <property type="match status" value="1"/>
</dbReference>
<dbReference type="PANTHER" id="PTHR12110:SF21">
    <property type="entry name" value="XYLOSE ISOMERASE-LIKE TIM BARREL DOMAIN-CONTAINING PROTEIN"/>
    <property type="match status" value="1"/>
</dbReference>
<dbReference type="Gene3D" id="3.20.20.150">
    <property type="entry name" value="Divalent-metal-dependent TIM barrel enzymes"/>
    <property type="match status" value="1"/>
</dbReference>
<dbReference type="EMBL" id="PDET01000014">
    <property type="protein sequence ID" value="PRD14029.1"/>
    <property type="molecule type" value="Genomic_DNA"/>
</dbReference>
<proteinExistence type="predicted"/>
<reference evidence="2 3" key="1">
    <citation type="submission" date="2017-10" db="EMBL/GenBank/DDBJ databases">
        <title>Draft genome of two endophytic bacteria isolated from 'guarana' Paullinia cupana (Mart.) Ducke.</title>
        <authorList>
            <person name="Siqueira K.A."/>
            <person name="Liotti R.G."/>
            <person name="Mendes T.A."/>
            <person name="Soares M.A."/>
        </authorList>
    </citation>
    <scope>NUCLEOTIDE SEQUENCE [LARGE SCALE GENOMIC DNA]</scope>
    <source>
        <strain evidence="2 3">342</strain>
    </source>
</reference>
<comment type="caution">
    <text evidence="2">The sequence shown here is derived from an EMBL/GenBank/DDBJ whole genome shotgun (WGS) entry which is preliminary data.</text>
</comment>
<gene>
    <name evidence="2" type="ORF">CQW29_18675</name>
</gene>
<dbReference type="SUPFAM" id="SSF51658">
    <property type="entry name" value="Xylose isomerase-like"/>
    <property type="match status" value="1"/>
</dbReference>
<name>A0A2S9I8B1_9GAMM</name>
<dbReference type="RefSeq" id="WP_105594248.1">
    <property type="nucleotide sequence ID" value="NZ_PDET01000014.1"/>
</dbReference>
<evidence type="ECO:0000313" key="2">
    <source>
        <dbReference type="EMBL" id="PRD14029.1"/>
    </source>
</evidence>
<keyword evidence="2" id="KW-0223">Dioxygenase</keyword>
<dbReference type="InterPro" id="IPR050312">
    <property type="entry name" value="IolE/XylAMocC-like"/>
</dbReference>
<keyword evidence="2" id="KW-0560">Oxidoreductase</keyword>
<dbReference type="OrthoDB" id="9780241at2"/>
<dbReference type="Pfam" id="PF01261">
    <property type="entry name" value="AP_endonuc_2"/>
    <property type="match status" value="1"/>
</dbReference>
<dbReference type="InterPro" id="IPR013022">
    <property type="entry name" value="Xyl_isomerase-like_TIM-brl"/>
</dbReference>
<keyword evidence="3" id="KW-1185">Reference proteome</keyword>
<dbReference type="AlphaFoldDB" id="A0A2S9I8B1"/>
<keyword evidence="2" id="KW-0670">Pyruvate</keyword>
<accession>A0A2S9I8B1</accession>
<protein>
    <submittedName>
        <fullName evidence="2">4-hydroxyphenylpyruvate dioxygenase</fullName>
    </submittedName>
</protein>
<evidence type="ECO:0000313" key="3">
    <source>
        <dbReference type="Proteomes" id="UP000239181"/>
    </source>
</evidence>
<organism evidence="2 3">
    <name type="scientific">Pantoea coffeiphila</name>
    <dbReference type="NCBI Taxonomy" id="1465635"/>
    <lineage>
        <taxon>Bacteria</taxon>
        <taxon>Pseudomonadati</taxon>
        <taxon>Pseudomonadota</taxon>
        <taxon>Gammaproteobacteria</taxon>
        <taxon>Enterobacterales</taxon>
        <taxon>Erwiniaceae</taxon>
        <taxon>Pantoea</taxon>
    </lineage>
</organism>
<sequence>MAFARNPLFINTILLGGSPEQKLQAACQAGFNQVELWQQDVEAARAGLHGLNNVLRDLPLALTDYQVLLDFDGAPDALRKDKYQEAEKMMQVACLLGASTLLVPASTDSRCHAERIEEDLRWLADRALQRGLNIAYEAMAWSCVINNTADAWQLIKKIDAPNLGLVVDAFHIFVRQRSVNDLAGIPVEKIFLVQLSDLAQLPAKEELVETARHHRLLPGEGNFPLATLLQHLHQIDYRGPLGLEVFNDDLHQADPVKTARRAMHALSQLLASQ</sequence>
<dbReference type="InterPro" id="IPR036237">
    <property type="entry name" value="Xyl_isomerase-like_sf"/>
</dbReference>
<dbReference type="Proteomes" id="UP000239181">
    <property type="component" value="Unassembled WGS sequence"/>
</dbReference>